<dbReference type="Proteomes" id="UP000663860">
    <property type="component" value="Unassembled WGS sequence"/>
</dbReference>
<organism evidence="1 5">
    <name type="scientific">Adineta steineri</name>
    <dbReference type="NCBI Taxonomy" id="433720"/>
    <lineage>
        <taxon>Eukaryota</taxon>
        <taxon>Metazoa</taxon>
        <taxon>Spiralia</taxon>
        <taxon>Gnathifera</taxon>
        <taxon>Rotifera</taxon>
        <taxon>Eurotatoria</taxon>
        <taxon>Bdelloidea</taxon>
        <taxon>Adinetida</taxon>
        <taxon>Adinetidae</taxon>
        <taxon>Adineta</taxon>
    </lineage>
</organism>
<dbReference type="Proteomes" id="UP000663881">
    <property type="component" value="Unassembled WGS sequence"/>
</dbReference>
<sequence length="115" mass="12811">MSTSAQQNPNDTHGRCCRCCRNPFCNCLARVCCPIAGALGGVALYVSAICNCFCTGDCTINWGFNDSAYYRRAWSTLCFHPRNCDDVYDCCGGCYYCCKDLRCHLPALFCRCCCK</sequence>
<dbReference type="AlphaFoldDB" id="A0A815NIX4"/>
<dbReference type="EMBL" id="CAJNON010001119">
    <property type="protein sequence ID" value="CAF1430201.1"/>
    <property type="molecule type" value="Genomic_DNA"/>
</dbReference>
<dbReference type="Proteomes" id="UP000663868">
    <property type="component" value="Unassembled WGS sequence"/>
</dbReference>
<gene>
    <name evidence="2" type="ORF">IZO911_LOCUS41927</name>
    <name evidence="3" type="ORF">KXQ929_LOCUS14568</name>
    <name evidence="4" type="ORF">OKA104_LOCUS21643</name>
    <name evidence="1" type="ORF">VCS650_LOCUS38255</name>
</gene>
<dbReference type="EMBL" id="CAJOBB010000813">
    <property type="protein sequence ID" value="CAF3756906.1"/>
    <property type="molecule type" value="Genomic_DNA"/>
</dbReference>
<dbReference type="EMBL" id="CAJOAY010001519">
    <property type="protein sequence ID" value="CAF3853673.1"/>
    <property type="molecule type" value="Genomic_DNA"/>
</dbReference>
<comment type="caution">
    <text evidence="1">The sequence shown here is derived from an EMBL/GenBank/DDBJ whole genome shotgun (WGS) entry which is preliminary data.</text>
</comment>
<evidence type="ECO:0000313" key="2">
    <source>
        <dbReference type="EMBL" id="CAF1443275.1"/>
    </source>
</evidence>
<reference evidence="1" key="1">
    <citation type="submission" date="2021-02" db="EMBL/GenBank/DDBJ databases">
        <authorList>
            <person name="Nowell W R."/>
        </authorList>
    </citation>
    <scope>NUCLEOTIDE SEQUENCE</scope>
</reference>
<evidence type="ECO:0000313" key="4">
    <source>
        <dbReference type="EMBL" id="CAF3853673.1"/>
    </source>
</evidence>
<protein>
    <submittedName>
        <fullName evidence="1">Uncharacterized protein</fullName>
    </submittedName>
</protein>
<dbReference type="EMBL" id="CAJNOE010001685">
    <property type="protein sequence ID" value="CAF1443275.1"/>
    <property type="molecule type" value="Genomic_DNA"/>
</dbReference>
<evidence type="ECO:0000313" key="5">
    <source>
        <dbReference type="Proteomes" id="UP000663891"/>
    </source>
</evidence>
<accession>A0A815NIX4</accession>
<name>A0A815NIX4_9BILA</name>
<dbReference type="Proteomes" id="UP000663891">
    <property type="component" value="Unassembled WGS sequence"/>
</dbReference>
<evidence type="ECO:0000313" key="3">
    <source>
        <dbReference type="EMBL" id="CAF3756906.1"/>
    </source>
</evidence>
<proteinExistence type="predicted"/>
<evidence type="ECO:0000313" key="1">
    <source>
        <dbReference type="EMBL" id="CAF1430201.1"/>
    </source>
</evidence>